<evidence type="ECO:0000313" key="2">
    <source>
        <dbReference type="EMBL" id="KPP75586.1"/>
    </source>
</evidence>
<gene>
    <name evidence="2" type="ORF">Z043_105152</name>
</gene>
<dbReference type="EMBL" id="JARO02001404">
    <property type="protein sequence ID" value="KPP75586.1"/>
    <property type="molecule type" value="Genomic_DNA"/>
</dbReference>
<dbReference type="Proteomes" id="UP000034805">
    <property type="component" value="Unassembled WGS sequence"/>
</dbReference>
<organism evidence="2 3">
    <name type="scientific">Scleropages formosus</name>
    <name type="common">Asian bonytongue</name>
    <name type="synonym">Osteoglossum formosum</name>
    <dbReference type="NCBI Taxonomy" id="113540"/>
    <lineage>
        <taxon>Eukaryota</taxon>
        <taxon>Metazoa</taxon>
        <taxon>Chordata</taxon>
        <taxon>Craniata</taxon>
        <taxon>Vertebrata</taxon>
        <taxon>Euteleostomi</taxon>
        <taxon>Actinopterygii</taxon>
        <taxon>Neopterygii</taxon>
        <taxon>Teleostei</taxon>
        <taxon>Osteoglossocephala</taxon>
        <taxon>Osteoglossomorpha</taxon>
        <taxon>Osteoglossiformes</taxon>
        <taxon>Osteoglossidae</taxon>
        <taxon>Scleropages</taxon>
    </lineage>
</organism>
<feature type="compositionally biased region" description="Pro residues" evidence="1">
    <location>
        <begin position="21"/>
        <end position="31"/>
    </location>
</feature>
<proteinExistence type="predicted"/>
<protein>
    <submittedName>
        <fullName evidence="2">Uncharacterized protein</fullName>
    </submittedName>
</protein>
<accession>A0A0P7VQ50</accession>
<sequence length="63" mass="6361">MPQTNKAKTAACGPGQQGGVEPPPPPLPPQGEPREQGASAVGAGDNQGDGLIVKSPSDPKQYR</sequence>
<evidence type="ECO:0000256" key="1">
    <source>
        <dbReference type="SAM" id="MobiDB-lite"/>
    </source>
</evidence>
<name>A0A0P7VQ50_SCLFO</name>
<feature type="region of interest" description="Disordered" evidence="1">
    <location>
        <begin position="1"/>
        <end position="63"/>
    </location>
</feature>
<comment type="caution">
    <text evidence="2">The sequence shown here is derived from an EMBL/GenBank/DDBJ whole genome shotgun (WGS) entry which is preliminary data.</text>
</comment>
<evidence type="ECO:0000313" key="3">
    <source>
        <dbReference type="Proteomes" id="UP000034805"/>
    </source>
</evidence>
<reference evidence="2 3" key="1">
    <citation type="submission" date="2015-08" db="EMBL/GenBank/DDBJ databases">
        <title>The genome of the Asian arowana (Scleropages formosus).</title>
        <authorList>
            <person name="Tan M.H."/>
            <person name="Gan H.M."/>
            <person name="Croft L.J."/>
            <person name="Austin C.M."/>
        </authorList>
    </citation>
    <scope>NUCLEOTIDE SEQUENCE [LARGE SCALE GENOMIC DNA]</scope>
    <source>
        <strain evidence="2">Aro1</strain>
    </source>
</reference>
<dbReference type="AlphaFoldDB" id="A0A0P7VQ50"/>